<sequence length="498" mass="53799">MKRFILAIDQSTTSTKCLLFDETGSLIQRVDRRHRTIRRDPGFVEHDALEIAAIAEEGITRLLGEVPGEIAAIALSVQTGAFVLWDRTTGEPICPMVGWQDTRGESVLRRLDRSYLSALERAGYAPSGRTIPTKLLWLREQVPRFDERARSGELLFGTVDSWLAWRLSGGGRHVCNACNASITRLYDPAAGEWNHELLELLGIPPVILPRVIQDDGLFGTFETAGWRIPVTGVMGDSAAALFAQGCFHPGDVKVTYGTGASYLLNIGGTPLPPPPGISLNIAWSTEFSRVFVWEGTVAYAGAALSWLSDSLCLPVAADDSERGASRLAAALPDNGGVYFVPAFNGLGAPCFDSDARGCICGITPATGVAHLARAALESAAYQVRDIAQYLADYGGAPLPKSIAADGGGCANRFEMQFQADVLDARVVCGCVEESSAQGAAYMAGLAVGLWSRPEEFLAERKTGAVYCPAMEPQTRERTLQGWRRAVQRTRDNKRETED</sequence>
<reference evidence="11" key="1">
    <citation type="submission" date="2020-08" db="EMBL/GenBank/DDBJ databases">
        <title>Genome public.</title>
        <authorList>
            <person name="Liu C."/>
            <person name="Sun Q."/>
        </authorList>
    </citation>
    <scope>NUCLEOTIDE SEQUENCE</scope>
    <source>
        <strain evidence="11">BX7</strain>
    </source>
</reference>
<dbReference type="InterPro" id="IPR018485">
    <property type="entry name" value="FGGY_C"/>
</dbReference>
<dbReference type="PROSITE" id="PS00445">
    <property type="entry name" value="FGGY_KINASES_2"/>
    <property type="match status" value="1"/>
</dbReference>
<dbReference type="InterPro" id="IPR018483">
    <property type="entry name" value="Carb_kinase_FGGY_CS"/>
</dbReference>
<comment type="caution">
    <text evidence="11">The sequence shown here is derived from an EMBL/GenBank/DDBJ whole genome shotgun (WGS) entry which is preliminary data.</text>
</comment>
<evidence type="ECO:0000256" key="4">
    <source>
        <dbReference type="ARBA" id="ARBA00022777"/>
    </source>
</evidence>
<keyword evidence="12" id="KW-1185">Reference proteome</keyword>
<dbReference type="Pfam" id="PF00370">
    <property type="entry name" value="FGGY_N"/>
    <property type="match status" value="1"/>
</dbReference>
<dbReference type="PANTHER" id="PTHR10196:SF69">
    <property type="entry name" value="GLYCEROL KINASE"/>
    <property type="match status" value="1"/>
</dbReference>
<keyword evidence="2 7" id="KW-0808">Transferase</keyword>
<keyword evidence="5" id="KW-0067">ATP-binding</keyword>
<keyword evidence="4 7" id="KW-0418">Kinase</keyword>
<evidence type="ECO:0000259" key="9">
    <source>
        <dbReference type="Pfam" id="PF00370"/>
    </source>
</evidence>
<organism evidence="11 12">
    <name type="scientific">Feifania hominis</name>
    <dbReference type="NCBI Taxonomy" id="2763660"/>
    <lineage>
        <taxon>Bacteria</taxon>
        <taxon>Bacillati</taxon>
        <taxon>Bacillota</taxon>
        <taxon>Clostridia</taxon>
        <taxon>Eubacteriales</taxon>
        <taxon>Feifaniaceae</taxon>
        <taxon>Feifania</taxon>
    </lineage>
</organism>
<evidence type="ECO:0000313" key="12">
    <source>
        <dbReference type="Proteomes" id="UP000620366"/>
    </source>
</evidence>
<dbReference type="GO" id="GO:0004370">
    <property type="term" value="F:glycerol kinase activity"/>
    <property type="evidence" value="ECO:0007669"/>
    <property type="project" value="TreeGrafter"/>
</dbReference>
<evidence type="ECO:0000259" key="10">
    <source>
        <dbReference type="Pfam" id="PF02782"/>
    </source>
</evidence>
<evidence type="ECO:0000313" key="11">
    <source>
        <dbReference type="EMBL" id="MBC8536405.1"/>
    </source>
</evidence>
<dbReference type="EMBL" id="JACRSP010000002">
    <property type="protein sequence ID" value="MBC8536405.1"/>
    <property type="molecule type" value="Genomic_DNA"/>
</dbReference>
<feature type="region of interest" description="Disordered" evidence="8">
    <location>
        <begin position="477"/>
        <end position="498"/>
    </location>
</feature>
<evidence type="ECO:0000256" key="6">
    <source>
        <dbReference type="ARBA" id="ARBA00043149"/>
    </source>
</evidence>
<gene>
    <name evidence="11" type="ORF">H8695_06820</name>
</gene>
<dbReference type="InterPro" id="IPR018484">
    <property type="entry name" value="FGGY_N"/>
</dbReference>
<dbReference type="AlphaFoldDB" id="A0A926HUY0"/>
<dbReference type="CDD" id="cd07769">
    <property type="entry name" value="ASKHA_NBD_FGGY_GK"/>
    <property type="match status" value="1"/>
</dbReference>
<dbReference type="GO" id="GO:0006071">
    <property type="term" value="P:glycerol metabolic process"/>
    <property type="evidence" value="ECO:0007669"/>
    <property type="project" value="TreeGrafter"/>
</dbReference>
<evidence type="ECO:0000256" key="1">
    <source>
        <dbReference type="ARBA" id="ARBA00009156"/>
    </source>
</evidence>
<dbReference type="Proteomes" id="UP000620366">
    <property type="component" value="Unassembled WGS sequence"/>
</dbReference>
<dbReference type="RefSeq" id="WP_249300220.1">
    <property type="nucleotide sequence ID" value="NZ_JACRSP010000002.1"/>
</dbReference>
<feature type="domain" description="Carbohydrate kinase FGGY C-terminal" evidence="10">
    <location>
        <begin position="253"/>
        <end position="446"/>
    </location>
</feature>
<proteinExistence type="inferred from homology"/>
<dbReference type="SUPFAM" id="SSF53067">
    <property type="entry name" value="Actin-like ATPase domain"/>
    <property type="match status" value="2"/>
</dbReference>
<dbReference type="InterPro" id="IPR043129">
    <property type="entry name" value="ATPase_NBD"/>
</dbReference>
<protein>
    <recommendedName>
        <fullName evidence="6">ATP:glycerol 3-phosphotransferase</fullName>
    </recommendedName>
</protein>
<comment type="similarity">
    <text evidence="1 7">Belongs to the FGGY kinase family.</text>
</comment>
<evidence type="ECO:0000256" key="7">
    <source>
        <dbReference type="RuleBase" id="RU003733"/>
    </source>
</evidence>
<evidence type="ECO:0000256" key="2">
    <source>
        <dbReference type="ARBA" id="ARBA00022679"/>
    </source>
</evidence>
<name>A0A926HUY0_9FIRM</name>
<dbReference type="InterPro" id="IPR000577">
    <property type="entry name" value="Carb_kinase_FGGY"/>
</dbReference>
<evidence type="ECO:0000256" key="3">
    <source>
        <dbReference type="ARBA" id="ARBA00022741"/>
    </source>
</evidence>
<evidence type="ECO:0000256" key="8">
    <source>
        <dbReference type="SAM" id="MobiDB-lite"/>
    </source>
</evidence>
<evidence type="ECO:0000256" key="5">
    <source>
        <dbReference type="ARBA" id="ARBA00022840"/>
    </source>
</evidence>
<dbReference type="GO" id="GO:0005524">
    <property type="term" value="F:ATP binding"/>
    <property type="evidence" value="ECO:0007669"/>
    <property type="project" value="UniProtKB-KW"/>
</dbReference>
<feature type="compositionally biased region" description="Basic and acidic residues" evidence="8">
    <location>
        <begin position="488"/>
        <end position="498"/>
    </location>
</feature>
<dbReference type="PANTHER" id="PTHR10196">
    <property type="entry name" value="SUGAR KINASE"/>
    <property type="match status" value="1"/>
</dbReference>
<dbReference type="GO" id="GO:0005829">
    <property type="term" value="C:cytosol"/>
    <property type="evidence" value="ECO:0007669"/>
    <property type="project" value="TreeGrafter"/>
</dbReference>
<dbReference type="PIRSF" id="PIRSF000538">
    <property type="entry name" value="GlpK"/>
    <property type="match status" value="1"/>
</dbReference>
<accession>A0A926HUY0</accession>
<keyword evidence="3" id="KW-0547">Nucleotide-binding</keyword>
<dbReference type="Gene3D" id="3.30.420.40">
    <property type="match status" value="2"/>
</dbReference>
<feature type="domain" description="Carbohydrate kinase FGGY N-terminal" evidence="9">
    <location>
        <begin position="5"/>
        <end position="242"/>
    </location>
</feature>
<dbReference type="Pfam" id="PF02782">
    <property type="entry name" value="FGGY_C"/>
    <property type="match status" value="1"/>
</dbReference>